<dbReference type="Gene3D" id="1.10.10.10">
    <property type="entry name" value="Winged helix-like DNA-binding domain superfamily/Winged helix DNA-binding domain"/>
    <property type="match status" value="1"/>
</dbReference>
<dbReference type="Gene3D" id="3.40.10.10">
    <property type="entry name" value="DNA Methylphosphotriester Repair Domain"/>
    <property type="match status" value="1"/>
</dbReference>
<dbReference type="PROSITE" id="PS00374">
    <property type="entry name" value="MGMT"/>
    <property type="match status" value="1"/>
</dbReference>
<dbReference type="FunFam" id="3.40.10.10:FF:000001">
    <property type="entry name" value="DNA-3-methyladenine glycosylase 2"/>
    <property type="match status" value="1"/>
</dbReference>
<evidence type="ECO:0000256" key="14">
    <source>
        <dbReference type="ARBA" id="ARBA00078299"/>
    </source>
</evidence>
<evidence type="ECO:0000256" key="11">
    <source>
        <dbReference type="ARBA" id="ARBA00023204"/>
    </source>
</evidence>
<feature type="binding site" evidence="16">
    <location>
        <position position="34"/>
    </location>
    <ligand>
        <name>Zn(2+)</name>
        <dbReference type="ChEBI" id="CHEBI:29105"/>
    </ligand>
</feature>
<keyword evidence="7" id="KW-0805">Transcription regulation</keyword>
<dbReference type="GO" id="GO:0006307">
    <property type="term" value="P:DNA alkylation repair"/>
    <property type="evidence" value="ECO:0007669"/>
    <property type="project" value="UniProtKB-ARBA"/>
</dbReference>
<evidence type="ECO:0000256" key="5">
    <source>
        <dbReference type="ARBA" id="ARBA00022763"/>
    </source>
</evidence>
<feature type="binding site" evidence="16">
    <location>
        <position position="65"/>
    </location>
    <ligand>
        <name>Zn(2+)</name>
        <dbReference type="ChEBI" id="CHEBI:29105"/>
    </ligand>
</feature>
<evidence type="ECO:0000256" key="10">
    <source>
        <dbReference type="ARBA" id="ARBA00023163"/>
    </source>
</evidence>
<comment type="catalytic activity">
    <reaction evidence="12">
        <text>a 6-O-methyl-2'-deoxyguanosine in DNA + L-cysteinyl-[protein] = S-methyl-L-cysteinyl-[protein] + a 2'-deoxyguanosine in DNA</text>
        <dbReference type="Rhea" id="RHEA:24000"/>
        <dbReference type="Rhea" id="RHEA-COMP:10131"/>
        <dbReference type="Rhea" id="RHEA-COMP:10132"/>
        <dbReference type="Rhea" id="RHEA-COMP:11367"/>
        <dbReference type="Rhea" id="RHEA-COMP:11368"/>
        <dbReference type="ChEBI" id="CHEBI:29950"/>
        <dbReference type="ChEBI" id="CHEBI:82612"/>
        <dbReference type="ChEBI" id="CHEBI:85445"/>
        <dbReference type="ChEBI" id="CHEBI:85448"/>
        <dbReference type="EC" id="2.1.1.63"/>
    </reaction>
</comment>
<keyword evidence="5" id="KW-0227">DNA damage</keyword>
<dbReference type="InterPro" id="IPR009057">
    <property type="entry name" value="Homeodomain-like_sf"/>
</dbReference>
<keyword evidence="11" id="KW-0234">DNA repair</keyword>
<dbReference type="InterPro" id="IPR036388">
    <property type="entry name" value="WH-like_DNA-bd_sf"/>
</dbReference>
<dbReference type="Gene3D" id="1.10.10.60">
    <property type="entry name" value="Homeodomain-like"/>
    <property type="match status" value="2"/>
</dbReference>
<dbReference type="AlphaFoldDB" id="A0A0E1NY79"/>
<keyword evidence="4 16" id="KW-0479">Metal-binding</keyword>
<comment type="catalytic activity">
    <reaction evidence="1">
        <text>a 4-O-methyl-thymidine in DNA + L-cysteinyl-[protein] = a thymidine in DNA + S-methyl-L-cysteinyl-[protein]</text>
        <dbReference type="Rhea" id="RHEA:53428"/>
        <dbReference type="Rhea" id="RHEA-COMP:10131"/>
        <dbReference type="Rhea" id="RHEA-COMP:10132"/>
        <dbReference type="Rhea" id="RHEA-COMP:13555"/>
        <dbReference type="Rhea" id="RHEA-COMP:13556"/>
        <dbReference type="ChEBI" id="CHEBI:29950"/>
        <dbReference type="ChEBI" id="CHEBI:82612"/>
        <dbReference type="ChEBI" id="CHEBI:137386"/>
        <dbReference type="ChEBI" id="CHEBI:137387"/>
        <dbReference type="EC" id="2.1.1.63"/>
    </reaction>
</comment>
<reference evidence="18 19" key="1">
    <citation type="journal article" date="2006" name="J. Bacteriol.">
        <title>Complete genome sequence of Yersinia pestis strains Antiqua and Nepal516: evidence of gene reduction in an emerging pathogen.</title>
        <authorList>
            <person name="Chain P.S."/>
            <person name="Hu P."/>
            <person name="Malfatti S.A."/>
            <person name="Radnedge L."/>
            <person name="Larimer F."/>
            <person name="Vergez L.M."/>
            <person name="Worsham P."/>
            <person name="Chu M.C."/>
            <person name="Andersen G.L."/>
        </authorList>
    </citation>
    <scope>NUCLEOTIDE SEQUENCE [LARGE SCALE GENOMIC DNA]</scope>
    <source>
        <strain evidence="18 19">Antiqua</strain>
    </source>
</reference>
<dbReference type="InterPro" id="IPR016221">
    <property type="entry name" value="Bifunct_regulatory_prot_Ada"/>
</dbReference>
<dbReference type="FunFam" id="1.10.10.10:FF:000410">
    <property type="entry name" value="ADA regulatory protein, putative"/>
    <property type="match status" value="1"/>
</dbReference>
<comment type="similarity">
    <text evidence="13">In the C-terminal section; belongs to the MGMT family.</text>
</comment>
<dbReference type="KEGG" id="ypa:YPA_3471"/>
<evidence type="ECO:0000256" key="6">
    <source>
        <dbReference type="ARBA" id="ARBA00022833"/>
    </source>
</evidence>
<evidence type="ECO:0000313" key="19">
    <source>
        <dbReference type="Proteomes" id="UP000001971"/>
    </source>
</evidence>
<gene>
    <name evidence="18" type="ordered locus">YPA_3471</name>
</gene>
<dbReference type="SUPFAM" id="SSF46689">
    <property type="entry name" value="Homeodomain-like"/>
    <property type="match status" value="1"/>
</dbReference>
<evidence type="ECO:0000256" key="7">
    <source>
        <dbReference type="ARBA" id="ARBA00023015"/>
    </source>
</evidence>
<evidence type="ECO:0000313" key="18">
    <source>
        <dbReference type="EMBL" id="ABG15433.1"/>
    </source>
</evidence>
<dbReference type="GO" id="GO:0043565">
    <property type="term" value="F:sequence-specific DNA binding"/>
    <property type="evidence" value="ECO:0007669"/>
    <property type="project" value="InterPro"/>
</dbReference>
<protein>
    <recommendedName>
        <fullName evidence="14">Regulatory protein of adaptive response</fullName>
    </recommendedName>
</protein>
<proteinExistence type="inferred from homology"/>
<dbReference type="InterPro" id="IPR035451">
    <property type="entry name" value="Ada-like_dom_sf"/>
</dbReference>
<feature type="active site" description="Nucleophile; methyl group acceptor from methylphosphotriester" evidence="15">
    <location>
        <position position="34"/>
    </location>
</feature>
<sequence>MNNVKDPRWAAIINRDKTADGQFVYAVKTTGIYCRPSCPSRRAKAENIEFFIDNTAAEQAGYRPCKRCQPTQLSRAQQQVEKISQACRLIELAETPPKLNELAAQLGLSTFYFHRLFKAITGLTPKGYANATRSERIRAQLSHGGSVTDAIFEAGYNSSSRFYAQSQQLLGMTPTRYRKGGCDARLHFAVGESSLGAILVAKSELGVCAILLGDDPVRLVQQLQDKFPQANLVGGDAEFEQWVAQVVGCVEAPKLGLNLPLDIRGTAFQQRVWQALREIPIGETASYADIASRIGSPTAVRAVAGACAANILAVAIPCHRVIRQDGALSGYRWGVERKRLLLEREGVEKEAEDH</sequence>
<dbReference type="InterPro" id="IPR004026">
    <property type="entry name" value="Ada_DNA_repair_Zn-bd"/>
</dbReference>
<dbReference type="PANTHER" id="PTHR10815:SF14">
    <property type="entry name" value="BIFUNCTIONAL TRANSCRIPTIONAL ACTIVATOR_DNA REPAIR ENZYME ADA"/>
    <property type="match status" value="1"/>
</dbReference>
<evidence type="ECO:0000256" key="15">
    <source>
        <dbReference type="PIRSR" id="PIRSR000409-1"/>
    </source>
</evidence>
<feature type="binding site" evidence="16">
    <location>
        <position position="38"/>
    </location>
    <ligand>
        <name>Zn(2+)</name>
        <dbReference type="ChEBI" id="CHEBI:29105"/>
    </ligand>
</feature>
<dbReference type="HOGENOM" id="CLU_000445_52_0_6"/>
<dbReference type="SUPFAM" id="SSF57884">
    <property type="entry name" value="Ada DNA repair protein, N-terminal domain (N-Ada 10)"/>
    <property type="match status" value="1"/>
</dbReference>
<evidence type="ECO:0000256" key="3">
    <source>
        <dbReference type="ARBA" id="ARBA00022679"/>
    </source>
</evidence>
<evidence type="ECO:0000256" key="13">
    <source>
        <dbReference type="ARBA" id="ARBA00060908"/>
    </source>
</evidence>
<keyword evidence="8" id="KW-0238">DNA-binding</keyword>
<evidence type="ECO:0000256" key="12">
    <source>
        <dbReference type="ARBA" id="ARBA00049348"/>
    </source>
</evidence>
<dbReference type="Proteomes" id="UP000001971">
    <property type="component" value="Chromosome"/>
</dbReference>
<evidence type="ECO:0000259" key="17">
    <source>
        <dbReference type="PROSITE" id="PS01124"/>
    </source>
</evidence>
<organism evidence="18 19">
    <name type="scientific">Yersinia pestis bv. Antiqua (strain Antiqua)</name>
    <dbReference type="NCBI Taxonomy" id="360102"/>
    <lineage>
        <taxon>Bacteria</taxon>
        <taxon>Pseudomonadati</taxon>
        <taxon>Pseudomonadota</taxon>
        <taxon>Gammaproteobacteria</taxon>
        <taxon>Enterobacterales</taxon>
        <taxon>Yersiniaceae</taxon>
        <taxon>Yersinia</taxon>
    </lineage>
</organism>
<dbReference type="InterPro" id="IPR036631">
    <property type="entry name" value="MGMT_N_sf"/>
</dbReference>
<comment type="cofactor">
    <cofactor evidence="16">
        <name>Zn(2+)</name>
        <dbReference type="ChEBI" id="CHEBI:29105"/>
    </cofactor>
    <text evidence="16">Binds 1 zinc ion per subunit.</text>
</comment>
<dbReference type="PIRSF" id="PIRSF000409">
    <property type="entry name" value="Ada"/>
    <property type="match status" value="1"/>
</dbReference>
<dbReference type="RefSeq" id="WP_002208972.1">
    <property type="nucleotide sequence ID" value="NC_008150.1"/>
</dbReference>
<dbReference type="SUPFAM" id="SSF53155">
    <property type="entry name" value="Methylated DNA-protein cysteine methyltransferase domain"/>
    <property type="match status" value="1"/>
</dbReference>
<dbReference type="GO" id="GO:0032259">
    <property type="term" value="P:methylation"/>
    <property type="evidence" value="ECO:0007669"/>
    <property type="project" value="UniProtKB-KW"/>
</dbReference>
<accession>A0A0E1NY79</accession>
<dbReference type="EMBL" id="CP000308">
    <property type="protein sequence ID" value="ABG15433.1"/>
    <property type="molecule type" value="Genomic_DNA"/>
</dbReference>
<keyword evidence="9" id="KW-0010">Activator</keyword>
<dbReference type="Pfam" id="PF12833">
    <property type="entry name" value="HTH_18"/>
    <property type="match status" value="1"/>
</dbReference>
<dbReference type="PROSITE" id="PS01124">
    <property type="entry name" value="HTH_ARAC_FAMILY_2"/>
    <property type="match status" value="1"/>
</dbReference>
<dbReference type="Gene3D" id="3.30.160.70">
    <property type="entry name" value="Methylated DNA-protein cysteine methyltransferase domain"/>
    <property type="match status" value="1"/>
</dbReference>
<feature type="active site" description="Nucleophile; methyl group acceptor from either O6-methylguanine or O4-methylthymine" evidence="15">
    <location>
        <position position="318"/>
    </location>
</feature>
<keyword evidence="3 18" id="KW-0808">Transferase</keyword>
<dbReference type="NCBIfam" id="NF011964">
    <property type="entry name" value="PRK15435.1"/>
    <property type="match status" value="1"/>
</dbReference>
<dbReference type="CDD" id="cd06445">
    <property type="entry name" value="ATase"/>
    <property type="match status" value="1"/>
</dbReference>
<dbReference type="Pfam" id="PF02805">
    <property type="entry name" value="Ada_Zn_binding"/>
    <property type="match status" value="1"/>
</dbReference>
<keyword evidence="6 16" id="KW-0862">Zinc</keyword>
<keyword evidence="2 18" id="KW-0489">Methyltransferase</keyword>
<dbReference type="PANTHER" id="PTHR10815">
    <property type="entry name" value="METHYLATED-DNA--PROTEIN-CYSTEINE METHYLTRANSFERASE"/>
    <property type="match status" value="1"/>
</dbReference>
<dbReference type="SUPFAM" id="SSF46767">
    <property type="entry name" value="Methylated DNA-protein cysteine methyltransferase, C-terminal domain"/>
    <property type="match status" value="1"/>
</dbReference>
<name>A0A0E1NY79_YERPA</name>
<dbReference type="InterPro" id="IPR018060">
    <property type="entry name" value="HTH_AraC"/>
</dbReference>
<dbReference type="InterPro" id="IPR014048">
    <property type="entry name" value="MethylDNA_cys_MeTrfase_DNA-bd"/>
</dbReference>
<dbReference type="GO" id="GO:0003908">
    <property type="term" value="F:methylated-DNA-[protein]-cysteine S-methyltransferase activity"/>
    <property type="evidence" value="ECO:0007669"/>
    <property type="project" value="UniProtKB-EC"/>
</dbReference>
<dbReference type="InterPro" id="IPR036217">
    <property type="entry name" value="MethylDNA_cys_MeTrfase_DNAb"/>
</dbReference>
<evidence type="ECO:0000256" key="8">
    <source>
        <dbReference type="ARBA" id="ARBA00023125"/>
    </source>
</evidence>
<keyword evidence="10" id="KW-0804">Transcription</keyword>
<evidence type="ECO:0000256" key="2">
    <source>
        <dbReference type="ARBA" id="ARBA00022603"/>
    </source>
</evidence>
<evidence type="ECO:0000256" key="4">
    <source>
        <dbReference type="ARBA" id="ARBA00022723"/>
    </source>
</evidence>
<evidence type="ECO:0000256" key="16">
    <source>
        <dbReference type="PIRSR" id="PIRSR000409-3"/>
    </source>
</evidence>
<dbReference type="SMART" id="SM00342">
    <property type="entry name" value="HTH_ARAC"/>
    <property type="match status" value="1"/>
</dbReference>
<dbReference type="PATRIC" id="fig|360102.15.peg.2215"/>
<dbReference type="Pfam" id="PF01035">
    <property type="entry name" value="DNA_binding_1"/>
    <property type="match status" value="1"/>
</dbReference>
<evidence type="ECO:0000256" key="1">
    <source>
        <dbReference type="ARBA" id="ARBA00001286"/>
    </source>
</evidence>
<dbReference type="GeneID" id="57974520"/>
<evidence type="ECO:0000256" key="9">
    <source>
        <dbReference type="ARBA" id="ARBA00023159"/>
    </source>
</evidence>
<feature type="domain" description="HTH araC/xylS-type" evidence="17">
    <location>
        <begin position="91"/>
        <end position="180"/>
    </location>
</feature>
<dbReference type="GO" id="GO:0003700">
    <property type="term" value="F:DNA-binding transcription factor activity"/>
    <property type="evidence" value="ECO:0007669"/>
    <property type="project" value="InterPro"/>
</dbReference>
<dbReference type="GO" id="GO:0008270">
    <property type="term" value="F:zinc ion binding"/>
    <property type="evidence" value="ECO:0007669"/>
    <property type="project" value="InterPro"/>
</dbReference>
<dbReference type="NCBIfam" id="TIGR00589">
    <property type="entry name" value="ogt"/>
    <property type="match status" value="1"/>
</dbReference>
<dbReference type="InterPro" id="IPR001497">
    <property type="entry name" value="MethylDNA_cys_MeTrfase_AS"/>
</dbReference>
<feature type="binding site" evidence="16">
    <location>
        <position position="68"/>
    </location>
    <ligand>
        <name>Zn(2+)</name>
        <dbReference type="ChEBI" id="CHEBI:29105"/>
    </ligand>
</feature>